<dbReference type="NCBIfam" id="TIGR04122">
    <property type="entry name" value="Xnuc_lig_assoc"/>
    <property type="match status" value="1"/>
</dbReference>
<dbReference type="PANTHER" id="PTHR11203">
    <property type="entry name" value="CLEAVAGE AND POLYADENYLATION SPECIFICITY FACTOR FAMILY MEMBER"/>
    <property type="match status" value="1"/>
</dbReference>
<dbReference type="RefSeq" id="WP_382341477.1">
    <property type="nucleotide sequence ID" value="NZ_JBHSAB010000004.1"/>
</dbReference>
<dbReference type="EC" id="3.1.-.-" evidence="1"/>
<dbReference type="GO" id="GO:0004527">
    <property type="term" value="F:exonuclease activity"/>
    <property type="evidence" value="ECO:0007669"/>
    <property type="project" value="UniProtKB-KW"/>
</dbReference>
<keyword evidence="1" id="KW-0269">Exonuclease</keyword>
<protein>
    <submittedName>
        <fullName evidence="1">Ligase-associated DNA damage response exonuclease</fullName>
        <ecNumber evidence="1">3.1.-.-</ecNumber>
    </submittedName>
</protein>
<sequence length="335" mass="37288">MEHPRTWLSIKNEGLYCEPGQFYIDPHSAVNAAIITHGHGDHARSGHNKVLATPATCSIMKSRYGEHCAVSFQSMNYQQAITINQVKVYLLPAGHILGSAQLVMEYQGTRVIVSGDYKRAPDPTCTPFMAENCDIFITEATFSLPIFRHPPIEAELAKLLNSIAIHPDRSHLVGAYALGKCQRLIKSLRLLGYEEPVYLHGALIKLCELYQQTGIDLGELKPASELDAKTSAGKLIICPPSALHDRWSRRFANPVIGNASGWMQIRARAKQKGIDLPLIISDHADWSELTQTILEVNPSEIWVTHGREEALVHYARQEGYRAQALNLLGYEEGED</sequence>
<gene>
    <name evidence="1" type="ORF">ACFORL_04410</name>
</gene>
<dbReference type="InterPro" id="IPR036866">
    <property type="entry name" value="RibonucZ/Hydroxyglut_hydro"/>
</dbReference>
<proteinExistence type="predicted"/>
<keyword evidence="1" id="KW-0540">Nuclease</keyword>
<evidence type="ECO:0000313" key="2">
    <source>
        <dbReference type="Proteomes" id="UP001595758"/>
    </source>
</evidence>
<name>A0ABV8CDK9_9GAMM</name>
<comment type="caution">
    <text evidence="1">The sequence shown here is derived from an EMBL/GenBank/DDBJ whole genome shotgun (WGS) entry which is preliminary data.</text>
</comment>
<dbReference type="InterPro" id="IPR050698">
    <property type="entry name" value="MBL"/>
</dbReference>
<dbReference type="Proteomes" id="UP001595758">
    <property type="component" value="Unassembled WGS sequence"/>
</dbReference>
<keyword evidence="1" id="KW-0436">Ligase</keyword>
<reference evidence="2" key="1">
    <citation type="journal article" date="2019" name="Int. J. Syst. Evol. Microbiol.">
        <title>The Global Catalogue of Microorganisms (GCM) 10K type strain sequencing project: providing services to taxonomists for standard genome sequencing and annotation.</title>
        <authorList>
            <consortium name="The Broad Institute Genomics Platform"/>
            <consortium name="The Broad Institute Genome Sequencing Center for Infectious Disease"/>
            <person name="Wu L."/>
            <person name="Ma J."/>
        </authorList>
    </citation>
    <scope>NUCLEOTIDE SEQUENCE [LARGE SCALE GENOMIC DNA]</scope>
    <source>
        <strain evidence="2">CCUG 59858</strain>
    </source>
</reference>
<keyword evidence="2" id="KW-1185">Reference proteome</keyword>
<dbReference type="Gene3D" id="3.60.15.10">
    <property type="entry name" value="Ribonuclease Z/Hydroxyacylglutathione hydrolase-like"/>
    <property type="match status" value="1"/>
</dbReference>
<organism evidence="1 2">
    <name type="scientific">Legionella dresdenensis</name>
    <dbReference type="NCBI Taxonomy" id="450200"/>
    <lineage>
        <taxon>Bacteria</taxon>
        <taxon>Pseudomonadati</taxon>
        <taxon>Pseudomonadota</taxon>
        <taxon>Gammaproteobacteria</taxon>
        <taxon>Legionellales</taxon>
        <taxon>Legionellaceae</taxon>
        <taxon>Legionella</taxon>
    </lineage>
</organism>
<dbReference type="InterPro" id="IPR026360">
    <property type="entry name" value="Xnuc_lig_assoc"/>
</dbReference>
<accession>A0ABV8CDK9</accession>
<keyword evidence="1" id="KW-0378">Hydrolase</keyword>
<dbReference type="EMBL" id="JBHSAB010000004">
    <property type="protein sequence ID" value="MFC3908316.1"/>
    <property type="molecule type" value="Genomic_DNA"/>
</dbReference>
<dbReference type="GO" id="GO:0016874">
    <property type="term" value="F:ligase activity"/>
    <property type="evidence" value="ECO:0007669"/>
    <property type="project" value="UniProtKB-KW"/>
</dbReference>
<dbReference type="SUPFAM" id="SSF56281">
    <property type="entry name" value="Metallo-hydrolase/oxidoreductase"/>
    <property type="match status" value="1"/>
</dbReference>
<evidence type="ECO:0000313" key="1">
    <source>
        <dbReference type="EMBL" id="MFC3908316.1"/>
    </source>
</evidence>
<dbReference type="PANTHER" id="PTHR11203:SF49">
    <property type="entry name" value="BLL1145 PROTEIN"/>
    <property type="match status" value="1"/>
</dbReference>